<keyword evidence="2" id="KW-1185">Reference proteome</keyword>
<dbReference type="InterPro" id="IPR032675">
    <property type="entry name" value="LRR_dom_sf"/>
</dbReference>
<comment type="caution">
    <text evidence="1">The sequence shown here is derived from an EMBL/GenBank/DDBJ whole genome shotgun (WGS) entry which is preliminary data.</text>
</comment>
<gene>
    <name evidence="1" type="ORF">C8F04DRAFT_1192337</name>
</gene>
<accession>A0AAD6SB70</accession>
<dbReference type="Proteomes" id="UP001218188">
    <property type="component" value="Unassembled WGS sequence"/>
</dbReference>
<name>A0AAD6SB70_9AGAR</name>
<proteinExistence type="predicted"/>
<dbReference type="EMBL" id="JARJCM010000168">
    <property type="protein sequence ID" value="KAJ7024523.1"/>
    <property type="molecule type" value="Genomic_DNA"/>
</dbReference>
<evidence type="ECO:0008006" key="3">
    <source>
        <dbReference type="Google" id="ProtNLM"/>
    </source>
</evidence>
<dbReference type="Gene3D" id="3.80.10.10">
    <property type="entry name" value="Ribonuclease Inhibitor"/>
    <property type="match status" value="1"/>
</dbReference>
<evidence type="ECO:0000313" key="2">
    <source>
        <dbReference type="Proteomes" id="UP001218188"/>
    </source>
</evidence>
<organism evidence="1 2">
    <name type="scientific">Mycena alexandri</name>
    <dbReference type="NCBI Taxonomy" id="1745969"/>
    <lineage>
        <taxon>Eukaryota</taxon>
        <taxon>Fungi</taxon>
        <taxon>Dikarya</taxon>
        <taxon>Basidiomycota</taxon>
        <taxon>Agaricomycotina</taxon>
        <taxon>Agaricomycetes</taxon>
        <taxon>Agaricomycetidae</taxon>
        <taxon>Agaricales</taxon>
        <taxon>Marasmiineae</taxon>
        <taxon>Mycenaceae</taxon>
        <taxon>Mycena</taxon>
    </lineage>
</organism>
<sequence>MWSYRFFIILSCTRDPFRDPLPFFGDVKMGRRGAIAILYLPAQYAAAPDSVCQALTRGFVANTGMSRFDTSLIPFELWSRIFSINLYSSEPTSAEFHLLLLNLASICSFLRGVVRASPGFWTGVTLDRTTSECRIQTLLDLSCEQPLDAVLDLDACGTISPERFWDIFGPSLNRCRSLVVRVFDADSLELLAAQLNDAVLYRLVSFSFSIHNDITDSFPMPKPLDNFLSSALPMHPPRIVTIPFTWIKNQSLRGLTSLAITDVLWLTWAEWQCIASTAPSLKCLRIWNVGCSCAPIDPDSSILFSALEDLDCFFGPRTPRLTTLRFRGTTPGDMIVLSRSAAIIVRVRHLVLYGVPKDNSCYILFGSLVNLESLELLQDNTMILSGIVEGDRRLSRCIPPQGPVCPHLSTLRVSESTFADIREFMIRRGPAVRAIDRVVFDFASRRRLFHPLDRQCNQGHRTNQDALQWLRERTRVEILE</sequence>
<dbReference type="AlphaFoldDB" id="A0AAD6SB70"/>
<reference evidence="1" key="1">
    <citation type="submission" date="2023-03" db="EMBL/GenBank/DDBJ databases">
        <title>Massive genome expansion in bonnet fungi (Mycena s.s.) driven by repeated elements and novel gene families across ecological guilds.</title>
        <authorList>
            <consortium name="Lawrence Berkeley National Laboratory"/>
            <person name="Harder C.B."/>
            <person name="Miyauchi S."/>
            <person name="Viragh M."/>
            <person name="Kuo A."/>
            <person name="Thoen E."/>
            <person name="Andreopoulos B."/>
            <person name="Lu D."/>
            <person name="Skrede I."/>
            <person name="Drula E."/>
            <person name="Henrissat B."/>
            <person name="Morin E."/>
            <person name="Kohler A."/>
            <person name="Barry K."/>
            <person name="LaButti K."/>
            <person name="Morin E."/>
            <person name="Salamov A."/>
            <person name="Lipzen A."/>
            <person name="Mereny Z."/>
            <person name="Hegedus B."/>
            <person name="Baldrian P."/>
            <person name="Stursova M."/>
            <person name="Weitz H."/>
            <person name="Taylor A."/>
            <person name="Grigoriev I.V."/>
            <person name="Nagy L.G."/>
            <person name="Martin F."/>
            <person name="Kauserud H."/>
        </authorList>
    </citation>
    <scope>NUCLEOTIDE SEQUENCE</scope>
    <source>
        <strain evidence="1">CBHHK200</strain>
    </source>
</reference>
<dbReference type="SUPFAM" id="SSF52047">
    <property type="entry name" value="RNI-like"/>
    <property type="match status" value="1"/>
</dbReference>
<protein>
    <recommendedName>
        <fullName evidence="3">F-box domain-containing protein</fullName>
    </recommendedName>
</protein>
<evidence type="ECO:0000313" key="1">
    <source>
        <dbReference type="EMBL" id="KAJ7024523.1"/>
    </source>
</evidence>